<evidence type="ECO:0000313" key="2">
    <source>
        <dbReference type="EMBL" id="KIL51995.1"/>
    </source>
</evidence>
<feature type="transmembrane region" description="Helical" evidence="1">
    <location>
        <begin position="74"/>
        <end position="96"/>
    </location>
</feature>
<sequence length="98" mass="10282">MLIPENIIFIGGVNLFLGTAIGVMFGFMVNIQSFIAGIFNGGMGGIMGTMIGAVALDPTICSLPATTLSLESTILFFSLFSTVLLVITAALLYFALRV</sequence>
<feature type="transmembrane region" description="Helical" evidence="1">
    <location>
        <begin position="6"/>
        <end position="27"/>
    </location>
</feature>
<keyword evidence="3" id="KW-1185">Reference proteome</keyword>
<evidence type="ECO:0000313" key="3">
    <source>
        <dbReference type="Proteomes" id="UP000031938"/>
    </source>
</evidence>
<accession>A0A0C2RP35</accession>
<dbReference type="EMBL" id="JXRP01000006">
    <property type="protein sequence ID" value="KIL51995.1"/>
    <property type="molecule type" value="Genomic_DNA"/>
</dbReference>
<feature type="transmembrane region" description="Helical" evidence="1">
    <location>
        <begin position="34"/>
        <end position="54"/>
    </location>
</feature>
<comment type="caution">
    <text evidence="2">The sequence shown here is derived from an EMBL/GenBank/DDBJ whole genome shotgun (WGS) entry which is preliminary data.</text>
</comment>
<keyword evidence="1" id="KW-0472">Membrane</keyword>
<reference evidence="2 3" key="1">
    <citation type="submission" date="2015-01" db="EMBL/GenBank/DDBJ databases">
        <title>Genome sequencing of Jeotgalibacillus soli.</title>
        <authorList>
            <person name="Goh K.M."/>
            <person name="Chan K.-G."/>
            <person name="Yaakop A.S."/>
            <person name="Ee R."/>
            <person name="Gan H.M."/>
            <person name="Chan C.S."/>
        </authorList>
    </citation>
    <scope>NUCLEOTIDE SEQUENCE [LARGE SCALE GENOMIC DNA]</scope>
    <source>
        <strain evidence="2 3">P9</strain>
    </source>
</reference>
<organism evidence="2 3">
    <name type="scientific">Jeotgalibacillus soli</name>
    <dbReference type="NCBI Taxonomy" id="889306"/>
    <lineage>
        <taxon>Bacteria</taxon>
        <taxon>Bacillati</taxon>
        <taxon>Bacillota</taxon>
        <taxon>Bacilli</taxon>
        <taxon>Bacillales</taxon>
        <taxon>Caryophanaceae</taxon>
        <taxon>Jeotgalibacillus</taxon>
    </lineage>
</organism>
<name>A0A0C2RP35_9BACL</name>
<protein>
    <submittedName>
        <fullName evidence="2">Uncharacterized protein</fullName>
    </submittedName>
</protein>
<dbReference type="PATRIC" id="fig|889306.3.peg.367"/>
<gene>
    <name evidence="2" type="ORF">KP78_03660</name>
</gene>
<keyword evidence="1" id="KW-1133">Transmembrane helix</keyword>
<proteinExistence type="predicted"/>
<dbReference type="Proteomes" id="UP000031938">
    <property type="component" value="Unassembled WGS sequence"/>
</dbReference>
<evidence type="ECO:0000256" key="1">
    <source>
        <dbReference type="SAM" id="Phobius"/>
    </source>
</evidence>
<dbReference type="AlphaFoldDB" id="A0A0C2RP35"/>
<keyword evidence="1" id="KW-0812">Transmembrane</keyword>